<gene>
    <name evidence="2" type="ORF">VV02_12695</name>
</gene>
<evidence type="ECO:0000313" key="2">
    <source>
        <dbReference type="EMBL" id="AKU16519.1"/>
    </source>
</evidence>
<feature type="transmembrane region" description="Helical" evidence="1">
    <location>
        <begin position="126"/>
        <end position="147"/>
    </location>
</feature>
<protein>
    <recommendedName>
        <fullName evidence="4">Sodium:proton antiporter</fullName>
    </recommendedName>
</protein>
<keyword evidence="1" id="KW-0472">Membrane</keyword>
<proteinExistence type="predicted"/>
<keyword evidence="1" id="KW-1133">Transmembrane helix</keyword>
<dbReference type="AlphaFoldDB" id="A0A0K1JIH4"/>
<evidence type="ECO:0000256" key="1">
    <source>
        <dbReference type="SAM" id="Phobius"/>
    </source>
</evidence>
<dbReference type="RefSeq" id="WP_052591881.1">
    <property type="nucleotide sequence ID" value="NZ_CP011112.1"/>
</dbReference>
<feature type="transmembrane region" description="Helical" evidence="1">
    <location>
        <begin position="99"/>
        <end position="120"/>
    </location>
</feature>
<keyword evidence="3" id="KW-1185">Reference proteome</keyword>
<dbReference type="KEGG" id="lmoi:VV02_12695"/>
<feature type="transmembrane region" description="Helical" evidence="1">
    <location>
        <begin position="58"/>
        <end position="78"/>
    </location>
</feature>
<dbReference type="InterPro" id="IPR046291">
    <property type="entry name" value="DUF6328"/>
</dbReference>
<name>A0A0K1JIH4_9MICO</name>
<dbReference type="Proteomes" id="UP000066480">
    <property type="component" value="Chromosome"/>
</dbReference>
<sequence>MTDEDGRDESPAERLDRHWGELLQELRVAQTGVQILTGFLLILPFQQRFASMDDGERTLYLSAFVLALLTTALIVAPVSMHRVMFRRRVRDDLVEASNVLAKAGLATLALAMIAVAALIFDVVLGSPAGIIAGIGAALVFAGFWWGLPVLIRSRARQHQDYGPDELP</sequence>
<accession>A0A0K1JIH4</accession>
<evidence type="ECO:0008006" key="4">
    <source>
        <dbReference type="Google" id="ProtNLM"/>
    </source>
</evidence>
<dbReference type="EMBL" id="CP011112">
    <property type="protein sequence ID" value="AKU16519.1"/>
    <property type="molecule type" value="Genomic_DNA"/>
</dbReference>
<dbReference type="Pfam" id="PF19853">
    <property type="entry name" value="DUF6328"/>
    <property type="match status" value="1"/>
</dbReference>
<dbReference type="PATRIC" id="fig|571913.6.peg.2585"/>
<reference evidence="2 3" key="1">
    <citation type="submission" date="2015-03" db="EMBL/GenBank/DDBJ databases">
        <title>Luteipulveratus halotolerans sp. nov., a novel actinobacterium (Dermacoccaceae) from Sarawak, Malaysia.</title>
        <authorList>
            <person name="Juboi H."/>
            <person name="Basik A."/>
            <person name="Shamsul S.S."/>
            <person name="Arnold P."/>
            <person name="Schmitt E.K."/>
            <person name="Sanglier J.-J."/>
            <person name="Yeo T."/>
        </authorList>
    </citation>
    <scope>NUCLEOTIDE SEQUENCE [LARGE SCALE GENOMIC DNA]</scope>
    <source>
        <strain evidence="2 3">MN07-A0370</strain>
    </source>
</reference>
<organism evidence="2 3">
    <name type="scientific">Luteipulveratus mongoliensis</name>
    <dbReference type="NCBI Taxonomy" id="571913"/>
    <lineage>
        <taxon>Bacteria</taxon>
        <taxon>Bacillati</taxon>
        <taxon>Actinomycetota</taxon>
        <taxon>Actinomycetes</taxon>
        <taxon>Micrococcales</taxon>
        <taxon>Dermacoccaceae</taxon>
        <taxon>Luteipulveratus</taxon>
    </lineage>
</organism>
<dbReference type="OrthoDB" id="3625784at2"/>
<dbReference type="STRING" id="571913.VV02_12695"/>
<keyword evidence="1" id="KW-0812">Transmembrane</keyword>
<evidence type="ECO:0000313" key="3">
    <source>
        <dbReference type="Proteomes" id="UP000066480"/>
    </source>
</evidence>